<accession>A0A2G8KC24</accession>
<dbReference type="AlphaFoldDB" id="A0A2G8KC24"/>
<evidence type="ECO:0000313" key="2">
    <source>
        <dbReference type="Proteomes" id="UP000230750"/>
    </source>
</evidence>
<name>A0A2G8KC24_STIJA</name>
<dbReference type="PANTHER" id="PTHR16306">
    <property type="entry name" value="TRANSLIN-ASSOCIATED FACTOR X-INTERACTING PROTEIN 1"/>
    <property type="match status" value="1"/>
</dbReference>
<evidence type="ECO:0000313" key="1">
    <source>
        <dbReference type="EMBL" id="PIK45532.1"/>
    </source>
</evidence>
<gene>
    <name evidence="1" type="ORF">BSL78_17603</name>
</gene>
<dbReference type="OrthoDB" id="261426at2759"/>
<sequence length="445" mass="50602">MDERGFIVESNRKEERKEINCGGTKRGLKAQESLLEGGFGFANILDAANSTRDQIDDIGGSASDVTLSLVCELHAVAGDGIGFNNVVAADDASRSTITFEGTMLNGPDWDRCAKVLEGGEERWNMISQGKSCDQLVELLLKEITGDGEGYEYLEPKGLSEDVPVYLRYEGKIRKRKMDRRDAGIIFKEMWTEKAKKDADKTDGSLENVASFFAQFMQQKYGEHRAAFEWTYNLVDICEHNEENDHLKMFYSILTDELDERVYHSFMERLSNLFETLEKKDEETGGEGKLTTEVFEDIIKEYFPIKDEDSVAALMEAVTDELTLQETEKIDYRELFTEEEDGSTGPFINKLRSQDEEERTYYVEEIRKELGEKGDVPVPELRMAIAVIDAEIDKANIMFYLTIAYDTDVETLNKAEPVSLDVICQRLQRGPVRRIGKLNSSELEDE</sequence>
<dbReference type="PANTHER" id="PTHR16306:SF0">
    <property type="entry name" value="TRANSLIN-ASSOCIATED FACTOR X-INTERACTING PROTEIN 1"/>
    <property type="match status" value="1"/>
</dbReference>
<organism evidence="1 2">
    <name type="scientific">Stichopus japonicus</name>
    <name type="common">Sea cucumber</name>
    <dbReference type="NCBI Taxonomy" id="307972"/>
    <lineage>
        <taxon>Eukaryota</taxon>
        <taxon>Metazoa</taxon>
        <taxon>Echinodermata</taxon>
        <taxon>Eleutherozoa</taxon>
        <taxon>Echinozoa</taxon>
        <taxon>Holothuroidea</taxon>
        <taxon>Aspidochirotacea</taxon>
        <taxon>Aspidochirotida</taxon>
        <taxon>Stichopodidae</taxon>
        <taxon>Apostichopus</taxon>
    </lineage>
</organism>
<dbReference type="EMBL" id="MRZV01000707">
    <property type="protein sequence ID" value="PIK45532.1"/>
    <property type="molecule type" value="Genomic_DNA"/>
</dbReference>
<dbReference type="Proteomes" id="UP000230750">
    <property type="component" value="Unassembled WGS sequence"/>
</dbReference>
<dbReference type="GO" id="GO:0005737">
    <property type="term" value="C:cytoplasm"/>
    <property type="evidence" value="ECO:0007669"/>
    <property type="project" value="TreeGrafter"/>
</dbReference>
<keyword evidence="2" id="KW-1185">Reference proteome</keyword>
<comment type="caution">
    <text evidence="1">The sequence shown here is derived from an EMBL/GenBank/DDBJ whole genome shotgun (WGS) entry which is preliminary data.</text>
</comment>
<dbReference type="STRING" id="307972.A0A2G8KC24"/>
<reference evidence="1 2" key="1">
    <citation type="journal article" date="2017" name="PLoS Biol.">
        <title>The sea cucumber genome provides insights into morphological evolution and visceral regeneration.</title>
        <authorList>
            <person name="Zhang X."/>
            <person name="Sun L."/>
            <person name="Yuan J."/>
            <person name="Sun Y."/>
            <person name="Gao Y."/>
            <person name="Zhang L."/>
            <person name="Li S."/>
            <person name="Dai H."/>
            <person name="Hamel J.F."/>
            <person name="Liu C."/>
            <person name="Yu Y."/>
            <person name="Liu S."/>
            <person name="Lin W."/>
            <person name="Guo K."/>
            <person name="Jin S."/>
            <person name="Xu P."/>
            <person name="Storey K.B."/>
            <person name="Huan P."/>
            <person name="Zhang T."/>
            <person name="Zhou Y."/>
            <person name="Zhang J."/>
            <person name="Lin C."/>
            <person name="Li X."/>
            <person name="Xing L."/>
            <person name="Huo D."/>
            <person name="Sun M."/>
            <person name="Wang L."/>
            <person name="Mercier A."/>
            <person name="Li F."/>
            <person name="Yang H."/>
            <person name="Xiang J."/>
        </authorList>
    </citation>
    <scope>NUCLEOTIDE SEQUENCE [LARGE SCALE GENOMIC DNA]</scope>
    <source>
        <strain evidence="1">Shaxun</strain>
        <tissue evidence="1">Muscle</tissue>
    </source>
</reference>
<protein>
    <submittedName>
        <fullName evidence="1">Putative translin-associated factor X-interacting protein 1</fullName>
    </submittedName>
</protein>
<proteinExistence type="predicted"/>